<dbReference type="Proteomes" id="UP000011863">
    <property type="component" value="Chromosome"/>
</dbReference>
<accession>A0A6C7E1J6</accession>
<dbReference type="KEGG" id="aym:YM304_04470"/>
<dbReference type="Pfam" id="PF04237">
    <property type="entry name" value="YjbR"/>
    <property type="match status" value="1"/>
</dbReference>
<dbReference type="SUPFAM" id="SSF142906">
    <property type="entry name" value="YjbR-like"/>
    <property type="match status" value="1"/>
</dbReference>
<dbReference type="InterPro" id="IPR058532">
    <property type="entry name" value="YjbR/MT2646/Rv2570-like"/>
</dbReference>
<evidence type="ECO:0000313" key="1">
    <source>
        <dbReference type="EMBL" id="BAN00761.1"/>
    </source>
</evidence>
<protein>
    <recommendedName>
        <fullName evidence="3">Phosphoribosylglycinamide formyltransferase</fullName>
    </recommendedName>
</protein>
<evidence type="ECO:0000313" key="2">
    <source>
        <dbReference type="Proteomes" id="UP000011863"/>
    </source>
</evidence>
<name>A0A6C7E1J6_ILUCY</name>
<dbReference type="EMBL" id="AP012057">
    <property type="protein sequence ID" value="BAN00761.1"/>
    <property type="molecule type" value="Genomic_DNA"/>
</dbReference>
<sequence>MATAATDPLTAIREICLALPETSERLSHGSPTFFIQEKKTFCTFHNDHHDDGRVAVWCPAPPGAQEQMVEAEPERFFRPPYVGHRGWIGVRLDVDPDWDEMAGIIDEAFRLVAPKTVLKLLDD</sequence>
<organism evidence="1 2">
    <name type="scientific">Ilumatobacter coccineus (strain NBRC 103263 / KCTC 29153 / YM16-304)</name>
    <dbReference type="NCBI Taxonomy" id="1313172"/>
    <lineage>
        <taxon>Bacteria</taxon>
        <taxon>Bacillati</taxon>
        <taxon>Actinomycetota</taxon>
        <taxon>Acidimicrobiia</taxon>
        <taxon>Acidimicrobiales</taxon>
        <taxon>Ilumatobacteraceae</taxon>
        <taxon>Ilumatobacter</taxon>
    </lineage>
</organism>
<dbReference type="RefSeq" id="WP_015440009.1">
    <property type="nucleotide sequence ID" value="NC_020520.1"/>
</dbReference>
<dbReference type="InterPro" id="IPR038056">
    <property type="entry name" value="YjbR-like_sf"/>
</dbReference>
<gene>
    <name evidence="1" type="ORF">YM304_04470</name>
</gene>
<dbReference type="OrthoDB" id="8479417at2"/>
<evidence type="ECO:0008006" key="3">
    <source>
        <dbReference type="Google" id="ProtNLM"/>
    </source>
</evidence>
<proteinExistence type="predicted"/>
<dbReference type="AlphaFoldDB" id="A0A6C7E1J6"/>
<keyword evidence="2" id="KW-1185">Reference proteome</keyword>
<reference evidence="1 2" key="1">
    <citation type="journal article" date="2013" name="Int. J. Syst. Evol. Microbiol.">
        <title>Ilumatobacter nonamiense sp. nov. and Ilumatobacter coccineum sp. nov., isolated from seashore sand.</title>
        <authorList>
            <person name="Matsumoto A."/>
            <person name="Kasai H."/>
            <person name="Matsuo Y."/>
            <person name="Shizuri Y."/>
            <person name="Ichikawa N."/>
            <person name="Fujita N."/>
            <person name="Omura S."/>
            <person name="Takahashi Y."/>
        </authorList>
    </citation>
    <scope>NUCLEOTIDE SEQUENCE [LARGE SCALE GENOMIC DNA]</scope>
    <source>
        <strain evidence="2">NBRC 103263 / KCTC 29153 / YM16-304</strain>
    </source>
</reference>
<dbReference type="Gene3D" id="3.90.1150.30">
    <property type="match status" value="1"/>
</dbReference>